<dbReference type="Proteomes" id="UP001375240">
    <property type="component" value="Unassembled WGS sequence"/>
</dbReference>
<dbReference type="SUPFAM" id="SSF63829">
    <property type="entry name" value="Calcium-dependent phosphotriesterase"/>
    <property type="match status" value="1"/>
</dbReference>
<dbReference type="InterPro" id="IPR011042">
    <property type="entry name" value="6-blade_b-propeller_TolB-like"/>
</dbReference>
<sequence>MFTPCIHHIVAMLQALLLAAGVAAASSLPNYNAAGTPPLARKCGPSSSKIVCMHKYASVMPYHFYRQPSNGKDPSSGNFASTNVSDPSFAQVADADIIVYDEAALKILGDRPSVKKMFEIEKKGHEAPVYVPGMEKIFFGEPAAPAPLHQFVIDLNKEPPTLEPYTFNPPIYAPNGATLNKGKLYWAQSGGSKTLDGGRLEARPGIVVADPQTGKSETILNNFYGYYFSQINDLVMDSKGDIWFTDPQYAWFNNLSDTPPRLQPSTYRFRPSTGAVSIVDDTCRQPNGIAISADEKTMYIADSGSVNGDVSDSVQATSGTAFNGTTVGRAIYAFDILNGKFLANKRPIYIAQDWIPDGIKVATNGYLVTGAGLGVDVIDPAEGTVVMRIQTDYPVQNLAFAGKDRKQLWMVGVGGVTRVNWELEGVKVE</sequence>
<feature type="chain" id="PRO_5043373283" description="SMP-30/Gluconolactonase/LRE-like region domain-containing protein" evidence="1">
    <location>
        <begin position="28"/>
        <end position="429"/>
    </location>
</feature>
<evidence type="ECO:0000256" key="1">
    <source>
        <dbReference type="SAM" id="SignalP"/>
    </source>
</evidence>
<name>A0AAV9URA1_9PEZI</name>
<comment type="caution">
    <text evidence="3">The sequence shown here is derived from an EMBL/GenBank/DDBJ whole genome shotgun (WGS) entry which is preliminary data.</text>
</comment>
<dbReference type="PANTHER" id="PTHR47064:SF2">
    <property type="entry name" value="SMP-30_GLUCONOLACTONASE_LRE-LIKE REGION DOMAIN-CONTAINING PROTEIN-RELATED"/>
    <property type="match status" value="1"/>
</dbReference>
<dbReference type="Pfam" id="PF08450">
    <property type="entry name" value="SGL"/>
    <property type="match status" value="1"/>
</dbReference>
<dbReference type="InterPro" id="IPR013658">
    <property type="entry name" value="SGL"/>
</dbReference>
<evidence type="ECO:0000313" key="4">
    <source>
        <dbReference type="Proteomes" id="UP001375240"/>
    </source>
</evidence>
<organism evidence="3 4">
    <name type="scientific">Orbilia brochopaga</name>
    <dbReference type="NCBI Taxonomy" id="3140254"/>
    <lineage>
        <taxon>Eukaryota</taxon>
        <taxon>Fungi</taxon>
        <taxon>Dikarya</taxon>
        <taxon>Ascomycota</taxon>
        <taxon>Pezizomycotina</taxon>
        <taxon>Orbiliomycetes</taxon>
        <taxon>Orbiliales</taxon>
        <taxon>Orbiliaceae</taxon>
        <taxon>Orbilia</taxon>
    </lineage>
</organism>
<dbReference type="PANTHER" id="PTHR47064">
    <property type="entry name" value="PUTATIVE (AFU_ORTHOLOGUE AFUA_1G08990)-RELATED"/>
    <property type="match status" value="1"/>
</dbReference>
<dbReference type="InterPro" id="IPR052988">
    <property type="entry name" value="Oryzine_lactonohydrolase"/>
</dbReference>
<proteinExistence type="predicted"/>
<feature type="domain" description="SMP-30/Gluconolactonase/LRE-like region" evidence="2">
    <location>
        <begin position="204"/>
        <end position="410"/>
    </location>
</feature>
<protein>
    <recommendedName>
        <fullName evidence="2">SMP-30/Gluconolactonase/LRE-like region domain-containing protein</fullName>
    </recommendedName>
</protein>
<dbReference type="Gene3D" id="2.120.10.30">
    <property type="entry name" value="TolB, C-terminal domain"/>
    <property type="match status" value="1"/>
</dbReference>
<evidence type="ECO:0000259" key="2">
    <source>
        <dbReference type="Pfam" id="PF08450"/>
    </source>
</evidence>
<feature type="signal peptide" evidence="1">
    <location>
        <begin position="1"/>
        <end position="27"/>
    </location>
</feature>
<keyword evidence="1" id="KW-0732">Signal</keyword>
<gene>
    <name evidence="3" type="ORF">TWF696_006956</name>
</gene>
<accession>A0AAV9URA1</accession>
<dbReference type="EMBL" id="JAVHNQ010000005">
    <property type="protein sequence ID" value="KAK6346850.1"/>
    <property type="molecule type" value="Genomic_DNA"/>
</dbReference>
<dbReference type="AlphaFoldDB" id="A0AAV9URA1"/>
<keyword evidence="4" id="KW-1185">Reference proteome</keyword>
<evidence type="ECO:0000313" key="3">
    <source>
        <dbReference type="EMBL" id="KAK6346850.1"/>
    </source>
</evidence>
<reference evidence="3 4" key="1">
    <citation type="submission" date="2019-10" db="EMBL/GenBank/DDBJ databases">
        <authorList>
            <person name="Palmer J.M."/>
        </authorList>
    </citation>
    <scope>NUCLEOTIDE SEQUENCE [LARGE SCALE GENOMIC DNA]</scope>
    <source>
        <strain evidence="3 4">TWF696</strain>
    </source>
</reference>